<gene>
    <name evidence="1" type="ORF">GXN74_12255</name>
</gene>
<dbReference type="EMBL" id="JAAEEH010000042">
    <property type="protein sequence ID" value="NDL68509.1"/>
    <property type="molecule type" value="Genomic_DNA"/>
</dbReference>
<accession>A0A7X5KN53</accession>
<keyword evidence="2" id="KW-1185">Reference proteome</keyword>
<evidence type="ECO:0000313" key="1">
    <source>
        <dbReference type="EMBL" id="NDL68509.1"/>
    </source>
</evidence>
<dbReference type="Proteomes" id="UP000461585">
    <property type="component" value="Unassembled WGS sequence"/>
</dbReference>
<protein>
    <submittedName>
        <fullName evidence="1">Uncharacterized protein</fullName>
    </submittedName>
</protein>
<name>A0A7X5KN53_9FIRM</name>
<sequence length="104" mass="11695">MKNNGDKIRQMTDQQLALLIQCPNDSMDAEIICDSVTDCHECCLQWIQEKVEQTTPVCNVCGAYLVAGKCTVCLKKRRGMEGQDDPEEEAFRQDMADYMGGIDI</sequence>
<organism evidence="1 2">
    <name type="scientific">Anaerotalea alkaliphila</name>
    <dbReference type="NCBI Taxonomy" id="2662126"/>
    <lineage>
        <taxon>Bacteria</taxon>
        <taxon>Bacillati</taxon>
        <taxon>Bacillota</taxon>
        <taxon>Clostridia</taxon>
        <taxon>Eubacteriales</taxon>
        <taxon>Anaerotalea</taxon>
    </lineage>
</organism>
<dbReference type="RefSeq" id="WP_162371233.1">
    <property type="nucleotide sequence ID" value="NZ_JAAEEH010000042.1"/>
</dbReference>
<reference evidence="1 2" key="1">
    <citation type="submission" date="2020-01" db="EMBL/GenBank/DDBJ databases">
        <title>Anaeroalcalibacter tamaniensis gen. nov., sp. nov., moderately halophilic strictly anaerobic fermenter bacterium from mud volcano of Taman peninsula.</title>
        <authorList>
            <person name="Frolova A."/>
            <person name="Merkel A.Y."/>
            <person name="Slobodkin A.I."/>
        </authorList>
    </citation>
    <scope>NUCLEOTIDE SEQUENCE [LARGE SCALE GENOMIC DNA]</scope>
    <source>
        <strain evidence="1 2">F-3ap</strain>
    </source>
</reference>
<proteinExistence type="predicted"/>
<dbReference type="AlphaFoldDB" id="A0A7X5KN53"/>
<evidence type="ECO:0000313" key="2">
    <source>
        <dbReference type="Proteomes" id="UP000461585"/>
    </source>
</evidence>
<comment type="caution">
    <text evidence="1">The sequence shown here is derived from an EMBL/GenBank/DDBJ whole genome shotgun (WGS) entry which is preliminary data.</text>
</comment>